<feature type="compositionally biased region" description="Low complexity" evidence="1">
    <location>
        <begin position="1"/>
        <end position="17"/>
    </location>
</feature>
<keyword evidence="2" id="KW-0472">Membrane</keyword>
<evidence type="ECO:0000256" key="1">
    <source>
        <dbReference type="SAM" id="MobiDB-lite"/>
    </source>
</evidence>
<organism evidence="3 4">
    <name type="scientific">Pomacea canaliculata</name>
    <name type="common">Golden apple snail</name>
    <dbReference type="NCBI Taxonomy" id="400727"/>
    <lineage>
        <taxon>Eukaryota</taxon>
        <taxon>Metazoa</taxon>
        <taxon>Spiralia</taxon>
        <taxon>Lophotrochozoa</taxon>
        <taxon>Mollusca</taxon>
        <taxon>Gastropoda</taxon>
        <taxon>Caenogastropoda</taxon>
        <taxon>Architaenioglossa</taxon>
        <taxon>Ampullarioidea</taxon>
        <taxon>Ampullariidae</taxon>
        <taxon>Pomacea</taxon>
    </lineage>
</organism>
<feature type="compositionally biased region" description="Low complexity" evidence="1">
    <location>
        <begin position="24"/>
        <end position="44"/>
    </location>
</feature>
<proteinExistence type="predicted"/>
<dbReference type="EMBL" id="PZQS01000001">
    <property type="protein sequence ID" value="PVD38904.1"/>
    <property type="molecule type" value="Genomic_DNA"/>
</dbReference>
<feature type="transmembrane region" description="Helical" evidence="2">
    <location>
        <begin position="280"/>
        <end position="304"/>
    </location>
</feature>
<feature type="compositionally biased region" description="Pro residues" evidence="1">
    <location>
        <begin position="80"/>
        <end position="93"/>
    </location>
</feature>
<keyword evidence="2" id="KW-0812">Transmembrane</keyword>
<dbReference type="AlphaFoldDB" id="A0A2T7PZQ4"/>
<keyword evidence="4" id="KW-1185">Reference proteome</keyword>
<evidence type="ECO:0000313" key="3">
    <source>
        <dbReference type="EMBL" id="PVD38904.1"/>
    </source>
</evidence>
<comment type="caution">
    <text evidence="3">The sequence shown here is derived from an EMBL/GenBank/DDBJ whole genome shotgun (WGS) entry which is preliminary data.</text>
</comment>
<sequence length="313" mass="32819">MTTGQSTSSLSSSNVTTAGGVTNPSGQTATSTSQSSQPPDSTLTHESSTAAVTSNNTEAPTTAAPATPEPTTTPATTPAPTTPAPTTVAPPPNSQTVNPDASFLLTIDVGPDKNVSCTDCNSSYVVEAFKAAFQSIPGFLYIDNVVTSAPTFRVNIRFFGSQFRTLNTTERQQSIWDALVNINNTEGLFVLDSARKIAEAFALTSDSLCNTERACSLGFRCTSARCVHMCEGYSCGDHGTCSLTISPDGEASPTCICNSDDETTYSGEYCQDSKISQRKVAAIVGGVLGAFCGLFIIIIIIMCCRQRESSSTK</sequence>
<name>A0A2T7PZQ4_POMCA</name>
<accession>A0A2T7PZQ4</accession>
<protein>
    <submittedName>
        <fullName evidence="3">Uncharacterized protein</fullName>
    </submittedName>
</protein>
<feature type="compositionally biased region" description="Polar residues" evidence="1">
    <location>
        <begin position="45"/>
        <end position="56"/>
    </location>
</feature>
<dbReference type="OrthoDB" id="6153161at2759"/>
<evidence type="ECO:0000256" key="2">
    <source>
        <dbReference type="SAM" id="Phobius"/>
    </source>
</evidence>
<dbReference type="Proteomes" id="UP000245119">
    <property type="component" value="Linkage Group LG1"/>
</dbReference>
<evidence type="ECO:0000313" key="4">
    <source>
        <dbReference type="Proteomes" id="UP000245119"/>
    </source>
</evidence>
<keyword evidence="2" id="KW-1133">Transmembrane helix</keyword>
<feature type="compositionally biased region" description="Low complexity" evidence="1">
    <location>
        <begin position="57"/>
        <end position="79"/>
    </location>
</feature>
<gene>
    <name evidence="3" type="ORF">C0Q70_01529</name>
</gene>
<reference evidence="3 4" key="1">
    <citation type="submission" date="2018-04" db="EMBL/GenBank/DDBJ databases">
        <title>The genome of golden apple snail Pomacea canaliculata provides insight into stress tolerance and invasive adaptation.</title>
        <authorList>
            <person name="Liu C."/>
            <person name="Liu B."/>
            <person name="Ren Y."/>
            <person name="Zhang Y."/>
            <person name="Wang H."/>
            <person name="Li S."/>
            <person name="Jiang F."/>
            <person name="Yin L."/>
            <person name="Zhang G."/>
            <person name="Qian W."/>
            <person name="Fan W."/>
        </authorList>
    </citation>
    <scope>NUCLEOTIDE SEQUENCE [LARGE SCALE GENOMIC DNA]</scope>
    <source>
        <strain evidence="3">SZHN2017</strain>
        <tissue evidence="3">Muscle</tissue>
    </source>
</reference>
<feature type="region of interest" description="Disordered" evidence="1">
    <location>
        <begin position="1"/>
        <end position="99"/>
    </location>
</feature>